<dbReference type="Gene3D" id="3.40.50.2300">
    <property type="match status" value="1"/>
</dbReference>
<feature type="domain" description="Response regulatory" evidence="3">
    <location>
        <begin position="4"/>
        <end position="121"/>
    </location>
</feature>
<dbReference type="PROSITE" id="PS50110">
    <property type="entry name" value="RESPONSE_REGULATORY"/>
    <property type="match status" value="1"/>
</dbReference>
<sequence>MSKKILIVEDDTFIQELTGKKLEKAGYTVIMVQNGQDAIKAAEEEDLDLVICDLVIPHVDGFEVITKLRGLEKSKNLPIVVFSNLADGDALGKATAAGATKFLIKANFSLSDVVNEVENLIGKA</sequence>
<accession>A0A1F6WQV8</accession>
<dbReference type="GO" id="GO:0000160">
    <property type="term" value="P:phosphorelay signal transduction system"/>
    <property type="evidence" value="ECO:0007669"/>
    <property type="project" value="InterPro"/>
</dbReference>
<dbReference type="EMBL" id="MFUO01000005">
    <property type="protein sequence ID" value="OGI84240.1"/>
    <property type="molecule type" value="Genomic_DNA"/>
</dbReference>
<comment type="caution">
    <text evidence="4">The sequence shown here is derived from an EMBL/GenBank/DDBJ whole genome shotgun (WGS) entry which is preliminary data.</text>
</comment>
<dbReference type="InterPro" id="IPR001789">
    <property type="entry name" value="Sig_transdc_resp-reg_receiver"/>
</dbReference>
<evidence type="ECO:0000313" key="4">
    <source>
        <dbReference type="EMBL" id="OGI84240.1"/>
    </source>
</evidence>
<reference evidence="4 5" key="1">
    <citation type="journal article" date="2016" name="Nat. Commun.">
        <title>Thousands of microbial genomes shed light on interconnected biogeochemical processes in an aquifer system.</title>
        <authorList>
            <person name="Anantharaman K."/>
            <person name="Brown C.T."/>
            <person name="Hug L.A."/>
            <person name="Sharon I."/>
            <person name="Castelle C.J."/>
            <person name="Probst A.J."/>
            <person name="Thomas B.C."/>
            <person name="Singh A."/>
            <person name="Wilkins M.J."/>
            <person name="Karaoz U."/>
            <person name="Brodie E.L."/>
            <person name="Williams K.H."/>
            <person name="Hubbard S.S."/>
            <person name="Banfield J.F."/>
        </authorList>
    </citation>
    <scope>NUCLEOTIDE SEQUENCE [LARGE SCALE GENOMIC DNA]</scope>
</reference>
<dbReference type="SUPFAM" id="SSF52172">
    <property type="entry name" value="CheY-like"/>
    <property type="match status" value="1"/>
</dbReference>
<dbReference type="PANTHER" id="PTHR44591">
    <property type="entry name" value="STRESS RESPONSE REGULATOR PROTEIN 1"/>
    <property type="match status" value="1"/>
</dbReference>
<dbReference type="InterPro" id="IPR050595">
    <property type="entry name" value="Bact_response_regulator"/>
</dbReference>
<dbReference type="Proteomes" id="UP000178184">
    <property type="component" value="Unassembled WGS sequence"/>
</dbReference>
<dbReference type="AlphaFoldDB" id="A0A1F6WQV8"/>
<dbReference type="InterPro" id="IPR011006">
    <property type="entry name" value="CheY-like_superfamily"/>
</dbReference>
<evidence type="ECO:0000259" key="3">
    <source>
        <dbReference type="PROSITE" id="PS50110"/>
    </source>
</evidence>
<proteinExistence type="predicted"/>
<gene>
    <name evidence="4" type="ORF">A2903_02410</name>
</gene>
<dbReference type="PANTHER" id="PTHR44591:SF3">
    <property type="entry name" value="RESPONSE REGULATORY DOMAIN-CONTAINING PROTEIN"/>
    <property type="match status" value="1"/>
</dbReference>
<dbReference type="Pfam" id="PF00072">
    <property type="entry name" value="Response_reg"/>
    <property type="match status" value="1"/>
</dbReference>
<dbReference type="STRING" id="1801764.A2903_02410"/>
<evidence type="ECO:0000313" key="5">
    <source>
        <dbReference type="Proteomes" id="UP000178184"/>
    </source>
</evidence>
<evidence type="ECO:0000256" key="2">
    <source>
        <dbReference type="PROSITE-ProRule" id="PRU00169"/>
    </source>
</evidence>
<evidence type="ECO:0000256" key="1">
    <source>
        <dbReference type="ARBA" id="ARBA00022553"/>
    </source>
</evidence>
<protein>
    <recommendedName>
        <fullName evidence="3">Response regulatory domain-containing protein</fullName>
    </recommendedName>
</protein>
<name>A0A1F6WQV8_9BACT</name>
<dbReference type="CDD" id="cd17546">
    <property type="entry name" value="REC_hyHK_CKI1_RcsC-like"/>
    <property type="match status" value="1"/>
</dbReference>
<dbReference type="SMART" id="SM00448">
    <property type="entry name" value="REC"/>
    <property type="match status" value="1"/>
</dbReference>
<organism evidence="4 5">
    <name type="scientific">Candidatus Nomurabacteria bacterium RIFCSPLOWO2_01_FULL_33_17</name>
    <dbReference type="NCBI Taxonomy" id="1801764"/>
    <lineage>
        <taxon>Bacteria</taxon>
        <taxon>Candidatus Nomuraibacteriota</taxon>
    </lineage>
</organism>
<keyword evidence="1 2" id="KW-0597">Phosphoprotein</keyword>
<feature type="modified residue" description="4-aspartylphosphate" evidence="2">
    <location>
        <position position="53"/>
    </location>
</feature>